<dbReference type="EMBL" id="MU151200">
    <property type="protein sequence ID" value="KAF9447426.1"/>
    <property type="molecule type" value="Genomic_DNA"/>
</dbReference>
<name>A0A9P6C0J8_9AGAR</name>
<feature type="region of interest" description="Disordered" evidence="1">
    <location>
        <begin position="1"/>
        <end position="22"/>
    </location>
</feature>
<comment type="caution">
    <text evidence="3">The sequence shown here is derived from an EMBL/GenBank/DDBJ whole genome shotgun (WGS) entry which is preliminary data.</text>
</comment>
<dbReference type="Proteomes" id="UP000807342">
    <property type="component" value="Unassembled WGS sequence"/>
</dbReference>
<evidence type="ECO:0000313" key="3">
    <source>
        <dbReference type="EMBL" id="KAF9447426.1"/>
    </source>
</evidence>
<evidence type="ECO:0000313" key="4">
    <source>
        <dbReference type="Proteomes" id="UP000807342"/>
    </source>
</evidence>
<evidence type="ECO:0000256" key="2">
    <source>
        <dbReference type="SAM" id="Phobius"/>
    </source>
</evidence>
<dbReference type="AlphaFoldDB" id="A0A9P6C0J8"/>
<proteinExistence type="predicted"/>
<protein>
    <submittedName>
        <fullName evidence="3">Uncharacterized protein</fullName>
    </submittedName>
</protein>
<feature type="transmembrane region" description="Helical" evidence="2">
    <location>
        <begin position="71"/>
        <end position="93"/>
    </location>
</feature>
<evidence type="ECO:0000256" key="1">
    <source>
        <dbReference type="SAM" id="MobiDB-lite"/>
    </source>
</evidence>
<sequence>MEKKGTGNVRFRQHPQSLNTSAPAHQRYRYCCRPPRPTPCNLLPPSIPAFTCFRLLLDVTIKRALKAFPHWIRLPSVPCLLSVYLVIVFGHMLTINT</sequence>
<reference evidence="3" key="1">
    <citation type="submission" date="2020-11" db="EMBL/GenBank/DDBJ databases">
        <authorList>
            <consortium name="DOE Joint Genome Institute"/>
            <person name="Ahrendt S."/>
            <person name="Riley R."/>
            <person name="Andreopoulos W."/>
            <person name="Labutti K."/>
            <person name="Pangilinan J."/>
            <person name="Ruiz-Duenas F.J."/>
            <person name="Barrasa J.M."/>
            <person name="Sanchez-Garcia M."/>
            <person name="Camarero S."/>
            <person name="Miyauchi S."/>
            <person name="Serrano A."/>
            <person name="Linde D."/>
            <person name="Babiker R."/>
            <person name="Drula E."/>
            <person name="Ayuso-Fernandez I."/>
            <person name="Pacheco R."/>
            <person name="Padilla G."/>
            <person name="Ferreira P."/>
            <person name="Barriuso J."/>
            <person name="Kellner H."/>
            <person name="Castanera R."/>
            <person name="Alfaro M."/>
            <person name="Ramirez L."/>
            <person name="Pisabarro A.G."/>
            <person name="Kuo A."/>
            <person name="Tritt A."/>
            <person name="Lipzen A."/>
            <person name="He G."/>
            <person name="Yan M."/>
            <person name="Ng V."/>
            <person name="Cullen D."/>
            <person name="Martin F."/>
            <person name="Rosso M.-N."/>
            <person name="Henrissat B."/>
            <person name="Hibbett D."/>
            <person name="Martinez A.T."/>
            <person name="Grigoriev I.V."/>
        </authorList>
    </citation>
    <scope>NUCLEOTIDE SEQUENCE</scope>
    <source>
        <strain evidence="3">MF-IS2</strain>
    </source>
</reference>
<gene>
    <name evidence="3" type="ORF">P691DRAFT_776146</name>
</gene>
<keyword evidence="2" id="KW-0812">Transmembrane</keyword>
<keyword evidence="4" id="KW-1185">Reference proteome</keyword>
<keyword evidence="2" id="KW-1133">Transmembrane helix</keyword>
<accession>A0A9P6C0J8</accession>
<keyword evidence="2" id="KW-0472">Membrane</keyword>
<organism evidence="3 4">
    <name type="scientific">Macrolepiota fuliginosa MF-IS2</name>
    <dbReference type="NCBI Taxonomy" id="1400762"/>
    <lineage>
        <taxon>Eukaryota</taxon>
        <taxon>Fungi</taxon>
        <taxon>Dikarya</taxon>
        <taxon>Basidiomycota</taxon>
        <taxon>Agaricomycotina</taxon>
        <taxon>Agaricomycetes</taxon>
        <taxon>Agaricomycetidae</taxon>
        <taxon>Agaricales</taxon>
        <taxon>Agaricineae</taxon>
        <taxon>Agaricaceae</taxon>
        <taxon>Macrolepiota</taxon>
    </lineage>
</organism>